<protein>
    <submittedName>
        <fullName evidence="1">Restriction system protein</fullName>
    </submittedName>
</protein>
<proteinExistence type="predicted"/>
<reference evidence="1 2" key="1">
    <citation type="submission" date="2016-10" db="EMBL/GenBank/DDBJ databases">
        <authorList>
            <person name="de Groot N.N."/>
        </authorList>
    </citation>
    <scope>NUCLEOTIDE SEQUENCE [LARGE SCALE GENOMIC DNA]</scope>
    <source>
        <strain evidence="1 2">OK461</strain>
    </source>
</reference>
<gene>
    <name evidence="1" type="ORF">SAMN02787118_102624</name>
</gene>
<accession>A0A1I2DDS3</accession>
<dbReference type="OrthoDB" id="291940at2"/>
<organism evidence="1 2">
    <name type="scientific">Streptomyces mirabilis</name>
    <dbReference type="NCBI Taxonomy" id="68239"/>
    <lineage>
        <taxon>Bacteria</taxon>
        <taxon>Bacillati</taxon>
        <taxon>Actinomycetota</taxon>
        <taxon>Actinomycetes</taxon>
        <taxon>Kitasatosporales</taxon>
        <taxon>Streptomycetaceae</taxon>
        <taxon>Streptomyces</taxon>
    </lineage>
</organism>
<dbReference type="Proteomes" id="UP000181942">
    <property type="component" value="Unassembled WGS sequence"/>
</dbReference>
<name>A0A1I2DDS3_9ACTN</name>
<sequence length="201" mass="23042">MSTSPYQQFRDNLTYAEELIEAARYIREDLSRDLYRAAWVQAVSALDHWVHQEVYERAVAIAMNTTAPRPAQLEKLPIPWMYMERTRHSGEPLAVVFREALESQLDRRTFQNQEDIGSAFQLVLAGTSAGVMWGRVAQDLGKTKEQLKLRHAEVLKRRNQISHSSDVDPSTGKRRLITHEQAADAVKWIEDLARSLSVAIR</sequence>
<dbReference type="RefSeq" id="WP_075026566.1">
    <property type="nucleotide sequence ID" value="NZ_FONR01000002.1"/>
</dbReference>
<evidence type="ECO:0000313" key="1">
    <source>
        <dbReference type="EMBL" id="SFE78742.1"/>
    </source>
</evidence>
<dbReference type="AlphaFoldDB" id="A0A1I2DDS3"/>
<dbReference type="EMBL" id="FONR01000002">
    <property type="protein sequence ID" value="SFE78742.1"/>
    <property type="molecule type" value="Genomic_DNA"/>
</dbReference>
<evidence type="ECO:0000313" key="2">
    <source>
        <dbReference type="Proteomes" id="UP000181942"/>
    </source>
</evidence>